<dbReference type="AlphaFoldDB" id="A0A1H8B3I1"/>
<dbReference type="STRING" id="235985.SAMN05414137_15510"/>
<proteinExistence type="predicted"/>
<evidence type="ECO:0000313" key="2">
    <source>
        <dbReference type="Proteomes" id="UP000183015"/>
    </source>
</evidence>
<dbReference type="RefSeq" id="WP_052438812.1">
    <property type="nucleotide sequence ID" value="NZ_BBPN01000016.1"/>
</dbReference>
<name>A0A1H8B3I1_STRJI</name>
<dbReference type="Proteomes" id="UP000183015">
    <property type="component" value="Unassembled WGS sequence"/>
</dbReference>
<keyword evidence="2" id="KW-1185">Reference proteome</keyword>
<accession>A0A1H8B3I1</accession>
<dbReference type="OrthoDB" id="3698213at2"/>
<sequence length="407" mass="44243">MNEFRRRVKAKRWTYEAFALHFGRAAEETAELKRDHRIASVSVSHRSFTRWMAGDMKGLPGAETCLVLEHLLGLPAEELFRNNTQPAVIAPAAEPAAQVADPAGARFVDPALVPHWTGMLQILATTHNAFGPSQLHQSAVHEMSVIGRFRELAGGRLAAGLLAVEARWAEFASWTAENTMDGPDAGYWLDRALQLAQEAGDTQLESYIKMRQAQRAVERHEVDSALSLAGQAWRSAGDNPRDRALCAVRQAQAHALAGDGRGSRSAIAEATKLVDLADMTEGLDDPSTIGRHCVAAYVQAHEASCQMLLGEYALAVSTLQPMLGTWPTGFRQDELLAQVWLAVSYLKTGRLAEAGALGSEVLTANATVSSSRVHRGLRQLGLLAGQADQQQPELRTFRSSLALIPRM</sequence>
<reference evidence="2" key="1">
    <citation type="submission" date="2016-10" db="EMBL/GenBank/DDBJ databases">
        <authorList>
            <person name="Varghese N."/>
        </authorList>
    </citation>
    <scope>NUCLEOTIDE SEQUENCE [LARGE SCALE GENOMIC DNA]</scope>
    <source>
        <strain evidence="2">DSM 45096 / BCRC 16803 / CGMCC 4.1857 / CIP 109030 / JCM 12277 / KCTC 19219 / NBRC 100920 / 33214</strain>
    </source>
</reference>
<dbReference type="Gene3D" id="1.25.40.10">
    <property type="entry name" value="Tetratricopeptide repeat domain"/>
    <property type="match status" value="1"/>
</dbReference>
<dbReference type="SUPFAM" id="SSF48452">
    <property type="entry name" value="TPR-like"/>
    <property type="match status" value="1"/>
</dbReference>
<dbReference type="InterPro" id="IPR011990">
    <property type="entry name" value="TPR-like_helical_dom_sf"/>
</dbReference>
<dbReference type="EMBL" id="FOAZ01000055">
    <property type="protein sequence ID" value="SEM76648.1"/>
    <property type="molecule type" value="Genomic_DNA"/>
</dbReference>
<protein>
    <submittedName>
        <fullName evidence="1">Uncharacterized protein</fullName>
    </submittedName>
</protein>
<gene>
    <name evidence="1" type="ORF">SAMN05414137_15510</name>
</gene>
<dbReference type="eggNOG" id="COG1813">
    <property type="taxonomic scope" value="Bacteria"/>
</dbReference>
<evidence type="ECO:0000313" key="1">
    <source>
        <dbReference type="EMBL" id="SEM76648.1"/>
    </source>
</evidence>
<organism evidence="1 2">
    <name type="scientific">Streptacidiphilus jiangxiensis</name>
    <dbReference type="NCBI Taxonomy" id="235985"/>
    <lineage>
        <taxon>Bacteria</taxon>
        <taxon>Bacillati</taxon>
        <taxon>Actinomycetota</taxon>
        <taxon>Actinomycetes</taxon>
        <taxon>Kitasatosporales</taxon>
        <taxon>Streptomycetaceae</taxon>
        <taxon>Streptacidiphilus</taxon>
    </lineage>
</organism>